<dbReference type="GeneID" id="37228453"/>
<proteinExistence type="predicted"/>
<keyword evidence="3" id="KW-1185">Reference proteome</keyword>
<reference evidence="2 3" key="1">
    <citation type="submission" date="2018-02" db="EMBL/GenBank/DDBJ databases">
        <title>The genomes of Aspergillus section Nigri reveals drivers in fungal speciation.</title>
        <authorList>
            <consortium name="DOE Joint Genome Institute"/>
            <person name="Vesth T.C."/>
            <person name="Nybo J."/>
            <person name="Theobald S."/>
            <person name="Brandl J."/>
            <person name="Frisvad J.C."/>
            <person name="Nielsen K.F."/>
            <person name="Lyhne E.K."/>
            <person name="Kogle M.E."/>
            <person name="Kuo A."/>
            <person name="Riley R."/>
            <person name="Clum A."/>
            <person name="Nolan M."/>
            <person name="Lipzen A."/>
            <person name="Salamov A."/>
            <person name="Henrissat B."/>
            <person name="Wiebenga A."/>
            <person name="De vries R.P."/>
            <person name="Grigoriev I.V."/>
            <person name="Mortensen U.H."/>
            <person name="Andersen M.R."/>
            <person name="Baker S.E."/>
        </authorList>
    </citation>
    <scope>NUCLEOTIDE SEQUENCE [LARGE SCALE GENOMIC DNA]</scope>
    <source>
        <strain evidence="2 3">CBS 121593</strain>
    </source>
</reference>
<accession>A0A395GHV3</accession>
<evidence type="ECO:0000313" key="2">
    <source>
        <dbReference type="EMBL" id="RAK95011.1"/>
    </source>
</evidence>
<evidence type="ECO:0000256" key="1">
    <source>
        <dbReference type="SAM" id="MobiDB-lite"/>
    </source>
</evidence>
<name>A0A395GHV3_9EURO</name>
<dbReference type="SUPFAM" id="SSF56112">
    <property type="entry name" value="Protein kinase-like (PK-like)"/>
    <property type="match status" value="1"/>
</dbReference>
<organism evidence="2 3">
    <name type="scientific">Aspergillus ibericus CBS 121593</name>
    <dbReference type="NCBI Taxonomy" id="1448316"/>
    <lineage>
        <taxon>Eukaryota</taxon>
        <taxon>Fungi</taxon>
        <taxon>Dikarya</taxon>
        <taxon>Ascomycota</taxon>
        <taxon>Pezizomycotina</taxon>
        <taxon>Eurotiomycetes</taxon>
        <taxon>Eurotiomycetidae</taxon>
        <taxon>Eurotiales</taxon>
        <taxon>Aspergillaceae</taxon>
        <taxon>Aspergillus</taxon>
        <taxon>Aspergillus subgen. Circumdati</taxon>
    </lineage>
</organism>
<dbReference type="OrthoDB" id="4115689at2759"/>
<dbReference type="VEuPathDB" id="FungiDB:BO80DRAFT_488978"/>
<evidence type="ECO:0000313" key="3">
    <source>
        <dbReference type="Proteomes" id="UP000249402"/>
    </source>
</evidence>
<dbReference type="InterPro" id="IPR011009">
    <property type="entry name" value="Kinase-like_dom_sf"/>
</dbReference>
<protein>
    <recommendedName>
        <fullName evidence="4">Protein kinase domain-containing protein</fullName>
    </recommendedName>
</protein>
<feature type="compositionally biased region" description="Basic residues" evidence="1">
    <location>
        <begin position="9"/>
        <end position="19"/>
    </location>
</feature>
<dbReference type="AlphaFoldDB" id="A0A395GHV3"/>
<dbReference type="RefSeq" id="XP_025569339.1">
    <property type="nucleotide sequence ID" value="XM_025723588.1"/>
</dbReference>
<sequence>MEHEQRRSSGSKHRIHPARTSHLPTPRHVYGIVPCLQVRFFETATQLCIMENGGLNPYLRRNKPPSSLQISLLRAMALTLAYIHNQKVIVTDITCRNFLLGSNLSTEMRNYETLSMCYLIHIWKRPTLEVIPYRPILGS</sequence>
<gene>
    <name evidence="2" type="ORF">BO80DRAFT_488978</name>
</gene>
<dbReference type="EMBL" id="KZ824508">
    <property type="protein sequence ID" value="RAK95011.1"/>
    <property type="molecule type" value="Genomic_DNA"/>
</dbReference>
<dbReference type="Gene3D" id="1.10.510.10">
    <property type="entry name" value="Transferase(Phosphotransferase) domain 1"/>
    <property type="match status" value="1"/>
</dbReference>
<feature type="region of interest" description="Disordered" evidence="1">
    <location>
        <begin position="1"/>
        <end position="22"/>
    </location>
</feature>
<evidence type="ECO:0008006" key="4">
    <source>
        <dbReference type="Google" id="ProtNLM"/>
    </source>
</evidence>
<dbReference type="Proteomes" id="UP000249402">
    <property type="component" value="Unassembled WGS sequence"/>
</dbReference>